<dbReference type="OrthoDB" id="9794834at2"/>
<dbReference type="STRING" id="1173020.Cha6605_1346"/>
<gene>
    <name evidence="2" type="ORF">Cha6605_1346</name>
</gene>
<feature type="domain" description="IrrE N-terminal-like" evidence="1">
    <location>
        <begin position="168"/>
        <end position="253"/>
    </location>
</feature>
<name>K9UEA5_CHAP6</name>
<organism evidence="2 3">
    <name type="scientific">Chamaesiphon minutus (strain ATCC 27169 / PCC 6605)</name>
    <dbReference type="NCBI Taxonomy" id="1173020"/>
    <lineage>
        <taxon>Bacteria</taxon>
        <taxon>Bacillati</taxon>
        <taxon>Cyanobacteriota</taxon>
        <taxon>Cyanophyceae</taxon>
        <taxon>Gomontiellales</taxon>
        <taxon>Chamaesiphonaceae</taxon>
        <taxon>Chamaesiphon</taxon>
    </lineage>
</organism>
<dbReference type="RefSeq" id="WP_015158718.1">
    <property type="nucleotide sequence ID" value="NC_019697.1"/>
</dbReference>
<dbReference type="AlphaFoldDB" id="K9UEA5"/>
<protein>
    <submittedName>
        <fullName evidence="2">Putative Zn peptidase</fullName>
    </submittedName>
</protein>
<evidence type="ECO:0000313" key="2">
    <source>
        <dbReference type="EMBL" id="AFY92534.1"/>
    </source>
</evidence>
<dbReference type="eggNOG" id="COG2856">
    <property type="taxonomic scope" value="Bacteria"/>
</dbReference>
<dbReference type="HOGENOM" id="CLU_818041_0_0_3"/>
<evidence type="ECO:0000313" key="3">
    <source>
        <dbReference type="Proteomes" id="UP000010366"/>
    </source>
</evidence>
<dbReference type="Pfam" id="PF06114">
    <property type="entry name" value="Peptidase_M78"/>
    <property type="match status" value="1"/>
</dbReference>
<dbReference type="InterPro" id="IPR010359">
    <property type="entry name" value="IrrE_HExxH"/>
</dbReference>
<dbReference type="Proteomes" id="UP000010366">
    <property type="component" value="Chromosome"/>
</dbReference>
<dbReference type="KEGG" id="cmp:Cha6605_1346"/>
<sequence length="330" mass="37434">MTQTLQNMSQLYARLDQIGLPKKFVRDKALPDWWCDEFEQTPSAVTEAALYVSHRLNLNLQSLLEETAQPEFVLTCQPKFYAQSNNPSLKIATALATQIAKLVAQGCPNDYQSICNLSRSEIRQIILQTQNCVNLIGLLDFCWDRGIPVVHYNNYPKTVCKFHGMVAVVANRPVIMISLNHASPARLAFIIAHELGHIYHQHLPEGGLLVDEEISLESIDEEEIAANEFAGELLLGRPDVSYYTPHKFSGNRLASYAKRIAERDSVDAGVVIWNYAWTKKEWAVAQNALKVVEGASKANEIIDRYLQDRLDWERLSDDNQDYLSLMLRLD</sequence>
<reference evidence="2 3" key="1">
    <citation type="submission" date="2012-05" db="EMBL/GenBank/DDBJ databases">
        <title>Finished chromosome of genome of Chamaesiphon sp. PCC 6605.</title>
        <authorList>
            <consortium name="US DOE Joint Genome Institute"/>
            <person name="Gugger M."/>
            <person name="Coursin T."/>
            <person name="Rippka R."/>
            <person name="Tandeau De Marsac N."/>
            <person name="Huntemann M."/>
            <person name="Wei C.-L."/>
            <person name="Han J."/>
            <person name="Detter J.C."/>
            <person name="Han C."/>
            <person name="Tapia R."/>
            <person name="Chen A."/>
            <person name="Kyrpides N."/>
            <person name="Mavromatis K."/>
            <person name="Markowitz V."/>
            <person name="Szeto E."/>
            <person name="Ivanova N."/>
            <person name="Pagani I."/>
            <person name="Pati A."/>
            <person name="Goodwin L."/>
            <person name="Nordberg H.P."/>
            <person name="Cantor M.N."/>
            <person name="Hua S.X."/>
            <person name="Woyke T."/>
            <person name="Kerfeld C.A."/>
        </authorList>
    </citation>
    <scope>NUCLEOTIDE SEQUENCE [LARGE SCALE GENOMIC DNA]</scope>
    <source>
        <strain evidence="3">ATCC 27169 / PCC 6605</strain>
    </source>
</reference>
<keyword evidence="3" id="KW-1185">Reference proteome</keyword>
<accession>K9UEA5</accession>
<evidence type="ECO:0000259" key="1">
    <source>
        <dbReference type="Pfam" id="PF06114"/>
    </source>
</evidence>
<proteinExistence type="predicted"/>
<dbReference type="EMBL" id="CP003600">
    <property type="protein sequence ID" value="AFY92534.1"/>
    <property type="molecule type" value="Genomic_DNA"/>
</dbReference>
<dbReference type="Gene3D" id="1.10.10.2910">
    <property type="match status" value="1"/>
</dbReference>